<dbReference type="GO" id="GO:0045892">
    <property type="term" value="P:negative regulation of DNA-templated transcription"/>
    <property type="evidence" value="ECO:0007669"/>
    <property type="project" value="UniProtKB-ARBA"/>
</dbReference>
<dbReference type="KEGG" id="acae:HYG86_11435"/>
<organism evidence="1 2">
    <name type="scientific">Alkalicella caledoniensis</name>
    <dbReference type="NCBI Taxonomy" id="2731377"/>
    <lineage>
        <taxon>Bacteria</taxon>
        <taxon>Bacillati</taxon>
        <taxon>Bacillota</taxon>
        <taxon>Clostridia</taxon>
        <taxon>Eubacteriales</taxon>
        <taxon>Proteinivoracaceae</taxon>
        <taxon>Alkalicella</taxon>
    </lineage>
</organism>
<dbReference type="Proteomes" id="UP000516160">
    <property type="component" value="Chromosome"/>
</dbReference>
<dbReference type="Pfam" id="PF02583">
    <property type="entry name" value="Trns_repr_metal"/>
    <property type="match status" value="1"/>
</dbReference>
<evidence type="ECO:0000313" key="1">
    <source>
        <dbReference type="EMBL" id="QNO15335.1"/>
    </source>
</evidence>
<dbReference type="EMBL" id="CP058559">
    <property type="protein sequence ID" value="QNO15335.1"/>
    <property type="molecule type" value="Genomic_DNA"/>
</dbReference>
<dbReference type="RefSeq" id="WP_213165699.1">
    <property type="nucleotide sequence ID" value="NZ_CP058559.1"/>
</dbReference>
<proteinExistence type="predicted"/>
<accession>A0A7G9W9H3</accession>
<dbReference type="InterPro" id="IPR003735">
    <property type="entry name" value="Metal_Tscrpt_repr"/>
</dbReference>
<gene>
    <name evidence="1" type="ORF">HYG86_11435</name>
</gene>
<protein>
    <submittedName>
        <fullName evidence="1">Metal-sensing transcriptional repressor</fullName>
    </submittedName>
</protein>
<keyword evidence="2" id="KW-1185">Reference proteome</keyword>
<reference evidence="1 2" key="1">
    <citation type="submission" date="2020-07" db="EMBL/GenBank/DDBJ databases">
        <title>Alkalicella. sp. LB2 genome.</title>
        <authorList>
            <person name="Postec A."/>
            <person name="Quemeneur M."/>
        </authorList>
    </citation>
    <scope>NUCLEOTIDE SEQUENCE [LARGE SCALE GENOMIC DNA]</scope>
    <source>
        <strain evidence="1 2">LB2</strain>
    </source>
</reference>
<dbReference type="Gene3D" id="1.20.58.1000">
    <property type="entry name" value="Metal-sensitive repressor, helix protomer"/>
    <property type="match status" value="1"/>
</dbReference>
<dbReference type="AlphaFoldDB" id="A0A7G9W9H3"/>
<name>A0A7G9W9H3_ALKCA</name>
<dbReference type="GO" id="GO:0003677">
    <property type="term" value="F:DNA binding"/>
    <property type="evidence" value="ECO:0007669"/>
    <property type="project" value="InterPro"/>
</dbReference>
<dbReference type="GO" id="GO:0046872">
    <property type="term" value="F:metal ion binding"/>
    <property type="evidence" value="ECO:0007669"/>
    <property type="project" value="InterPro"/>
</dbReference>
<evidence type="ECO:0000313" key="2">
    <source>
        <dbReference type="Proteomes" id="UP000516160"/>
    </source>
</evidence>
<dbReference type="InterPro" id="IPR038390">
    <property type="entry name" value="Metal_Tscrpt_repr_sf"/>
</dbReference>
<sequence length="98" mass="11312">MKQEKFISLSSKAKYTFVNGLNELLSFLKDDNPKILSSEEKEAIMDRLISINIQIDEIKSMVENDDDYSDIIKQIEYSRRALTATEMLLLESHSVPLQ</sequence>